<comment type="caution">
    <text evidence="8">The sequence shown here is derived from an EMBL/GenBank/DDBJ whole genome shotgun (WGS) entry which is preliminary data.</text>
</comment>
<dbReference type="EMBL" id="AVOT02021836">
    <property type="protein sequence ID" value="MBW0510900.1"/>
    <property type="molecule type" value="Genomic_DNA"/>
</dbReference>
<evidence type="ECO:0000256" key="5">
    <source>
        <dbReference type="ARBA" id="ARBA00022801"/>
    </source>
</evidence>
<dbReference type="GO" id="GO:0004519">
    <property type="term" value="F:endonuclease activity"/>
    <property type="evidence" value="ECO:0007669"/>
    <property type="project" value="UniProtKB-KW"/>
</dbReference>
<keyword evidence="9" id="KW-1185">Reference proteome</keyword>
<dbReference type="InterPro" id="IPR043502">
    <property type="entry name" value="DNA/RNA_pol_sf"/>
</dbReference>
<proteinExistence type="predicted"/>
<dbReference type="AlphaFoldDB" id="A0A9Q3DVN7"/>
<accession>A0A9Q3DVN7</accession>
<reference evidence="8" key="1">
    <citation type="submission" date="2021-03" db="EMBL/GenBank/DDBJ databases">
        <title>Draft genome sequence of rust myrtle Austropuccinia psidii MF-1, a brazilian biotype.</title>
        <authorList>
            <person name="Quecine M.C."/>
            <person name="Pachon D.M.R."/>
            <person name="Bonatelli M.L."/>
            <person name="Correr F.H."/>
            <person name="Franceschini L.M."/>
            <person name="Leite T.F."/>
            <person name="Margarido G.R.A."/>
            <person name="Almeida C.A."/>
            <person name="Ferrarezi J.A."/>
            <person name="Labate C.A."/>
        </authorList>
    </citation>
    <scope>NUCLEOTIDE SEQUENCE</scope>
    <source>
        <strain evidence="8">MF-1</strain>
    </source>
</reference>
<dbReference type="InterPro" id="IPR041373">
    <property type="entry name" value="RT_RNaseH"/>
</dbReference>
<keyword evidence="2" id="KW-0548">Nucleotidyltransferase</keyword>
<dbReference type="CDD" id="cd09274">
    <property type="entry name" value="RNase_HI_RT_Ty3"/>
    <property type="match status" value="1"/>
</dbReference>
<evidence type="ECO:0000256" key="4">
    <source>
        <dbReference type="ARBA" id="ARBA00022759"/>
    </source>
</evidence>
<dbReference type="PANTHER" id="PTHR37984">
    <property type="entry name" value="PROTEIN CBG26694"/>
    <property type="match status" value="1"/>
</dbReference>
<evidence type="ECO:0000256" key="1">
    <source>
        <dbReference type="ARBA" id="ARBA00022679"/>
    </source>
</evidence>
<dbReference type="PANTHER" id="PTHR37984:SF5">
    <property type="entry name" value="PROTEIN NYNRIN-LIKE"/>
    <property type="match status" value="1"/>
</dbReference>
<dbReference type="InterPro" id="IPR050951">
    <property type="entry name" value="Retrovirus_Pol_polyprotein"/>
</dbReference>
<organism evidence="8 9">
    <name type="scientific">Austropuccinia psidii MF-1</name>
    <dbReference type="NCBI Taxonomy" id="1389203"/>
    <lineage>
        <taxon>Eukaryota</taxon>
        <taxon>Fungi</taxon>
        <taxon>Dikarya</taxon>
        <taxon>Basidiomycota</taxon>
        <taxon>Pucciniomycotina</taxon>
        <taxon>Pucciniomycetes</taxon>
        <taxon>Pucciniales</taxon>
        <taxon>Sphaerophragmiaceae</taxon>
        <taxon>Austropuccinia</taxon>
    </lineage>
</organism>
<evidence type="ECO:0000313" key="9">
    <source>
        <dbReference type="Proteomes" id="UP000765509"/>
    </source>
</evidence>
<dbReference type="SUPFAM" id="SSF56672">
    <property type="entry name" value="DNA/RNA polymerases"/>
    <property type="match status" value="1"/>
</dbReference>
<gene>
    <name evidence="8" type="ORF">O181_050615</name>
</gene>
<keyword evidence="6" id="KW-0695">RNA-directed DNA polymerase</keyword>
<name>A0A9Q3DVN7_9BASI</name>
<keyword evidence="4" id="KW-0255">Endonuclease</keyword>
<dbReference type="Pfam" id="PF17917">
    <property type="entry name" value="RT_RNaseH"/>
    <property type="match status" value="1"/>
</dbReference>
<evidence type="ECO:0000256" key="6">
    <source>
        <dbReference type="ARBA" id="ARBA00022918"/>
    </source>
</evidence>
<evidence type="ECO:0000259" key="7">
    <source>
        <dbReference type="Pfam" id="PF17917"/>
    </source>
</evidence>
<dbReference type="Proteomes" id="UP000765509">
    <property type="component" value="Unassembled WGS sequence"/>
</dbReference>
<feature type="domain" description="Reverse transcriptase RNase H-like" evidence="7">
    <location>
        <begin position="26"/>
        <end position="133"/>
    </location>
</feature>
<evidence type="ECO:0000256" key="3">
    <source>
        <dbReference type="ARBA" id="ARBA00022722"/>
    </source>
</evidence>
<dbReference type="GO" id="GO:0016787">
    <property type="term" value="F:hydrolase activity"/>
    <property type="evidence" value="ECO:0007669"/>
    <property type="project" value="UniProtKB-KW"/>
</dbReference>
<protein>
    <recommendedName>
        <fullName evidence="7">Reverse transcriptase RNase H-like domain-containing protein</fullName>
    </recommendedName>
</protein>
<dbReference type="GO" id="GO:0003964">
    <property type="term" value="F:RNA-directed DNA polymerase activity"/>
    <property type="evidence" value="ECO:0007669"/>
    <property type="project" value="UniProtKB-KW"/>
</dbReference>
<keyword evidence="1" id="KW-0808">Transferase</keyword>
<keyword evidence="5" id="KW-0378">Hydrolase</keyword>
<evidence type="ECO:0000313" key="8">
    <source>
        <dbReference type="EMBL" id="MBW0510900.1"/>
    </source>
</evidence>
<evidence type="ECO:0000256" key="2">
    <source>
        <dbReference type="ARBA" id="ARBA00022695"/>
    </source>
</evidence>
<sequence>MTQGRIKAYGKIRKALTEAPLLLMPDLNIPFELYIDACGDGLGEDLQQIQIIDGKPTEGTVCYISKPMKPTEARYGASQMECLCLLWELEKLHYHLDGSVFEVITDCNTVKSLLNRKTANRHILRWQIAIQEYRGNITIVHKAGNIHKNADGLSRWEIDNTPDNPAYLPLEEEPQIPIQGINIADIGNEFCEEVRESYKKDKDCHILTSLLDKDCKDTYLHLLWTPSRGQNTWKVKNCAWWPSWREETIEYCHTCDRCQKANRVTGKKFGLMIHIKEPKSPWEVHMDWVTALPPSGDISYNACLVIVDRSSKTPIFLTCHKDDTAMK</sequence>
<keyword evidence="3" id="KW-0540">Nuclease</keyword>